<evidence type="ECO:0000313" key="3">
    <source>
        <dbReference type="EMBL" id="GAA5130960.1"/>
    </source>
</evidence>
<gene>
    <name evidence="3" type="ORF">GCM10023320_53550</name>
</gene>
<accession>A0ABP9NS09</accession>
<dbReference type="EMBL" id="BAABJO010000023">
    <property type="protein sequence ID" value="GAA5130960.1"/>
    <property type="molecule type" value="Genomic_DNA"/>
</dbReference>
<organism evidence="3 4">
    <name type="scientific">Pseudonocardia adelaidensis</name>
    <dbReference type="NCBI Taxonomy" id="648754"/>
    <lineage>
        <taxon>Bacteria</taxon>
        <taxon>Bacillati</taxon>
        <taxon>Actinomycetota</taxon>
        <taxon>Actinomycetes</taxon>
        <taxon>Pseudonocardiales</taxon>
        <taxon>Pseudonocardiaceae</taxon>
        <taxon>Pseudonocardia</taxon>
    </lineage>
</organism>
<dbReference type="Gene3D" id="3.10.690.10">
    <property type="entry name" value="Bifunctional nuclease domain"/>
    <property type="match status" value="1"/>
</dbReference>
<feature type="domain" description="BFN" evidence="2">
    <location>
        <begin position="11"/>
        <end position="140"/>
    </location>
</feature>
<evidence type="ECO:0000256" key="1">
    <source>
        <dbReference type="SAM" id="MobiDB-lite"/>
    </source>
</evidence>
<name>A0ABP9NS09_9PSEU</name>
<dbReference type="PROSITE" id="PS51658">
    <property type="entry name" value="BFN"/>
    <property type="match status" value="1"/>
</dbReference>
<evidence type="ECO:0000259" key="2">
    <source>
        <dbReference type="PROSITE" id="PS51658"/>
    </source>
</evidence>
<dbReference type="Pfam" id="PF02577">
    <property type="entry name" value="BFN_dom"/>
    <property type="match status" value="1"/>
</dbReference>
<keyword evidence="4" id="KW-1185">Reference proteome</keyword>
<reference evidence="4" key="1">
    <citation type="journal article" date="2019" name="Int. J. Syst. Evol. Microbiol.">
        <title>The Global Catalogue of Microorganisms (GCM) 10K type strain sequencing project: providing services to taxonomists for standard genome sequencing and annotation.</title>
        <authorList>
            <consortium name="The Broad Institute Genomics Platform"/>
            <consortium name="The Broad Institute Genome Sequencing Center for Infectious Disease"/>
            <person name="Wu L."/>
            <person name="Ma J."/>
        </authorList>
    </citation>
    <scope>NUCLEOTIDE SEQUENCE [LARGE SCALE GENOMIC DNA]</scope>
    <source>
        <strain evidence="4">JCM 18302</strain>
    </source>
</reference>
<dbReference type="Proteomes" id="UP001500804">
    <property type="component" value="Unassembled WGS sequence"/>
</dbReference>
<dbReference type="InterPro" id="IPR003729">
    <property type="entry name" value="Bi_nuclease_dom"/>
</dbReference>
<sequence length="183" mass="20318">MEVGVWKGVAVQEMRVVALGRDPMAVQPVLLLQETGGKRRVLPVWVGVPEATAIELARRRVELPRPQTHKLILDVVSAFDRRLQLVRITMLRDSVFHAELVFDGDIRVSARVSDAVAMALHVDVRIEAEDAVLDEAAVAEVGMVGPAEEDDETEGETPSEHEELERFRRFLDNASPEDFGNSS</sequence>
<feature type="region of interest" description="Disordered" evidence="1">
    <location>
        <begin position="144"/>
        <end position="163"/>
    </location>
</feature>
<evidence type="ECO:0000313" key="4">
    <source>
        <dbReference type="Proteomes" id="UP001500804"/>
    </source>
</evidence>
<dbReference type="InterPro" id="IPR036104">
    <property type="entry name" value="BFN_sf"/>
</dbReference>
<proteinExistence type="predicted"/>
<comment type="caution">
    <text evidence="3">The sequence shown here is derived from an EMBL/GenBank/DDBJ whole genome shotgun (WGS) entry which is preliminary data.</text>
</comment>
<protein>
    <submittedName>
        <fullName evidence="3">Bifunctional nuclease family protein</fullName>
    </submittedName>
</protein>
<dbReference type="PANTHER" id="PTHR15160:SF1">
    <property type="entry name" value="VON HIPPEL-LINDAU DISEASE TUMOR SUPPRESSOR"/>
    <property type="match status" value="1"/>
</dbReference>
<dbReference type="PANTHER" id="PTHR15160">
    <property type="entry name" value="VON HIPPEL-LINDAU PROTEIN"/>
    <property type="match status" value="1"/>
</dbReference>
<feature type="compositionally biased region" description="Acidic residues" evidence="1">
    <location>
        <begin position="147"/>
        <end position="157"/>
    </location>
</feature>
<dbReference type="SUPFAM" id="SSF103256">
    <property type="entry name" value="Hypothetical protein TM0160"/>
    <property type="match status" value="1"/>
</dbReference>